<dbReference type="Pfam" id="PF02752">
    <property type="entry name" value="Arrestin_C"/>
    <property type="match status" value="1"/>
</dbReference>
<dbReference type="InterPro" id="IPR014756">
    <property type="entry name" value="Ig_E-set"/>
</dbReference>
<organism evidence="2">
    <name type="scientific">Absidia glauca</name>
    <name type="common">Pin mould</name>
    <dbReference type="NCBI Taxonomy" id="4829"/>
    <lineage>
        <taxon>Eukaryota</taxon>
        <taxon>Fungi</taxon>
        <taxon>Fungi incertae sedis</taxon>
        <taxon>Mucoromycota</taxon>
        <taxon>Mucoromycotina</taxon>
        <taxon>Mucoromycetes</taxon>
        <taxon>Mucorales</taxon>
        <taxon>Cunninghamellaceae</taxon>
        <taxon>Absidia</taxon>
    </lineage>
</organism>
<feature type="domain" description="Arrestin C-terminal-like" evidence="1">
    <location>
        <begin position="200"/>
        <end position="335"/>
    </location>
</feature>
<dbReference type="PANTHER" id="PTHR11188">
    <property type="entry name" value="ARRESTIN DOMAIN CONTAINING PROTEIN"/>
    <property type="match status" value="1"/>
</dbReference>
<gene>
    <name evidence="2" type="primary">ABSGL_04338.1 scaffold 5390</name>
</gene>
<dbReference type="OMA" id="CRAINGW"/>
<evidence type="ECO:0000313" key="2">
    <source>
        <dbReference type="EMBL" id="SAL98774.1"/>
    </source>
</evidence>
<dbReference type="Pfam" id="PF00339">
    <property type="entry name" value="Arrestin_N"/>
    <property type="match status" value="1"/>
</dbReference>
<evidence type="ECO:0000259" key="1">
    <source>
        <dbReference type="SMART" id="SM01017"/>
    </source>
</evidence>
<proteinExistence type="predicted"/>
<dbReference type="GO" id="GO:0070086">
    <property type="term" value="P:ubiquitin-dependent endocytosis"/>
    <property type="evidence" value="ECO:0007669"/>
    <property type="project" value="TreeGrafter"/>
</dbReference>
<dbReference type="InterPro" id="IPR011022">
    <property type="entry name" value="Arrestin_C-like"/>
</dbReference>
<dbReference type="PANTHER" id="PTHR11188:SF17">
    <property type="entry name" value="FI21816P1"/>
    <property type="match status" value="1"/>
</dbReference>
<dbReference type="Proteomes" id="UP000078561">
    <property type="component" value="Unassembled WGS sequence"/>
</dbReference>
<dbReference type="InterPro" id="IPR011021">
    <property type="entry name" value="Arrestin-like_N"/>
</dbReference>
<sequence>MGLSGAVVSIDLENDHLIMHGSAHESPGCVLRGVLNLQLRQAIKVKSLLLTFTGTIHISWAQRKKKCGKCNFKPRLQENLKLIFYPFFFLAIKALGHGHERFFRDERTVISHQWLFLRPQYARNHHLAPGMHSYAFDLFLAGDLPESARVAQFYIVDYKLKALVERPHFYPNYTCQQSVHLTRHHPLESSTLGVSVSNRWTNKVDYAISVPCKVYHHSQRIVVSVAVQPLVHGVSIRQLTCTFKEYASCKPVNGWFSGRSRSHGKILHYIRTSQPTMQQLEIPIPDTLDEIQYDTHSDAVRVRHKLKFVLSIENPDGHLSELRAVLPIIIRAKPNGVLPAYDHALEDSFPYDPALMVALVRGGQQHHEQPTGIRRFARNRMSLPASLAGERPPALSRLPTYDELLCHS</sequence>
<dbReference type="STRING" id="4829.A0A163JED5"/>
<dbReference type="AlphaFoldDB" id="A0A163JED5"/>
<dbReference type="GO" id="GO:0005829">
    <property type="term" value="C:cytosol"/>
    <property type="evidence" value="ECO:0007669"/>
    <property type="project" value="TreeGrafter"/>
</dbReference>
<dbReference type="InterPro" id="IPR050357">
    <property type="entry name" value="Arrestin_domain-protein"/>
</dbReference>
<dbReference type="SUPFAM" id="SSF81296">
    <property type="entry name" value="E set domains"/>
    <property type="match status" value="1"/>
</dbReference>
<dbReference type="Gene3D" id="2.60.40.640">
    <property type="match status" value="1"/>
</dbReference>
<dbReference type="GO" id="GO:0031625">
    <property type="term" value="F:ubiquitin protein ligase binding"/>
    <property type="evidence" value="ECO:0007669"/>
    <property type="project" value="TreeGrafter"/>
</dbReference>
<reference evidence="2" key="1">
    <citation type="submission" date="2016-04" db="EMBL/GenBank/DDBJ databases">
        <authorList>
            <person name="Evans L.H."/>
            <person name="Alamgir A."/>
            <person name="Owens N."/>
            <person name="Weber N.D."/>
            <person name="Virtaneva K."/>
            <person name="Barbian K."/>
            <person name="Babar A."/>
            <person name="Rosenke K."/>
        </authorList>
    </citation>
    <scope>NUCLEOTIDE SEQUENCE [LARGE SCALE GENOMIC DNA]</scope>
    <source>
        <strain evidence="2">CBS 101.48</strain>
    </source>
</reference>
<accession>A0A163JED5</accession>
<dbReference type="InterPro" id="IPR014752">
    <property type="entry name" value="Arrestin-like_C"/>
</dbReference>
<evidence type="ECO:0000313" key="3">
    <source>
        <dbReference type="Proteomes" id="UP000078561"/>
    </source>
</evidence>
<dbReference type="InParanoid" id="A0A163JED5"/>
<protein>
    <recommendedName>
        <fullName evidence="1">Arrestin C-terminal-like domain-containing protein</fullName>
    </recommendedName>
</protein>
<dbReference type="GO" id="GO:0005886">
    <property type="term" value="C:plasma membrane"/>
    <property type="evidence" value="ECO:0007669"/>
    <property type="project" value="TreeGrafter"/>
</dbReference>
<dbReference type="EMBL" id="LT552351">
    <property type="protein sequence ID" value="SAL98774.1"/>
    <property type="molecule type" value="Genomic_DNA"/>
</dbReference>
<dbReference type="OrthoDB" id="2333384at2759"/>
<dbReference type="GO" id="GO:0030674">
    <property type="term" value="F:protein-macromolecule adaptor activity"/>
    <property type="evidence" value="ECO:0007669"/>
    <property type="project" value="TreeGrafter"/>
</dbReference>
<keyword evidence="3" id="KW-1185">Reference proteome</keyword>
<name>A0A163JED5_ABSGL</name>
<dbReference type="SMART" id="SM01017">
    <property type="entry name" value="Arrestin_C"/>
    <property type="match status" value="1"/>
</dbReference>